<proteinExistence type="predicted"/>
<comment type="caution">
    <text evidence="1">The sequence shown here is derived from an EMBL/GenBank/DDBJ whole genome shotgun (WGS) entry which is preliminary data.</text>
</comment>
<dbReference type="EMBL" id="JMPR01000013">
    <property type="protein sequence ID" value="KFD21674.1"/>
    <property type="molecule type" value="Genomic_DNA"/>
</dbReference>
<protein>
    <submittedName>
        <fullName evidence="1">Uncharacterized protein</fullName>
    </submittedName>
</protein>
<gene>
    <name evidence="1" type="ORF">GTPT_0773</name>
</gene>
<organism evidence="1 2">
    <name type="scientific">Tatumella ptyseos ATCC 33301</name>
    <dbReference type="NCBI Taxonomy" id="1005995"/>
    <lineage>
        <taxon>Bacteria</taxon>
        <taxon>Pseudomonadati</taxon>
        <taxon>Pseudomonadota</taxon>
        <taxon>Gammaproteobacteria</taxon>
        <taxon>Enterobacterales</taxon>
        <taxon>Erwiniaceae</taxon>
        <taxon>Tatumella</taxon>
    </lineage>
</organism>
<reference evidence="1 2" key="1">
    <citation type="submission" date="2014-05" db="EMBL/GenBank/DDBJ databases">
        <title>ATOL: Assembling a taxonomically balanced genome-scale reconstruction of the evolutionary history of the Enterobacteriaceae.</title>
        <authorList>
            <person name="Plunkett G.III."/>
            <person name="Neeno-Eckwall E.C."/>
            <person name="Glasner J.D."/>
            <person name="Perna N.T."/>
        </authorList>
    </citation>
    <scope>NUCLEOTIDE SEQUENCE [LARGE SCALE GENOMIC DNA]</scope>
    <source>
        <strain evidence="1 2">ATCC 33301</strain>
    </source>
</reference>
<keyword evidence="2" id="KW-1185">Reference proteome</keyword>
<dbReference type="Proteomes" id="UP000028602">
    <property type="component" value="Unassembled WGS sequence"/>
</dbReference>
<evidence type="ECO:0000313" key="1">
    <source>
        <dbReference type="EMBL" id="KFD21674.1"/>
    </source>
</evidence>
<name>A0A085JMH8_9GAMM</name>
<evidence type="ECO:0000313" key="2">
    <source>
        <dbReference type="Proteomes" id="UP000028602"/>
    </source>
</evidence>
<dbReference type="AlphaFoldDB" id="A0A085JMH8"/>
<accession>A0A085JMH8</accession>
<sequence>MTVMICRIPAIFFICVNTAADGNDRHGRRALPAAPDDFLSTVALPRIIRPYPEISPCHIARPLSFIFLLVSVYRPHSLNSLIPVTFLQELFIVKGWNGRADAEEYISCHSSQAE</sequence>